<keyword evidence="4" id="KW-0804">Transcription</keyword>
<dbReference type="PRINTS" id="PR00039">
    <property type="entry name" value="HTHLYSR"/>
</dbReference>
<evidence type="ECO:0000313" key="5">
    <source>
        <dbReference type="EMBL" id="AJI24532.1"/>
    </source>
</evidence>
<keyword evidence="2" id="KW-0805">Transcription regulation</keyword>
<dbReference type="InterPro" id="IPR036390">
    <property type="entry name" value="WH_DNA-bd_sf"/>
</dbReference>
<evidence type="ECO:0000256" key="3">
    <source>
        <dbReference type="ARBA" id="ARBA00023125"/>
    </source>
</evidence>
<dbReference type="PROSITE" id="PS50931">
    <property type="entry name" value="HTH_LYSR"/>
    <property type="match status" value="1"/>
</dbReference>
<dbReference type="GeneID" id="93641656"/>
<dbReference type="Gene3D" id="1.10.10.10">
    <property type="entry name" value="Winged helix-like DNA-binding domain superfamily/Winged helix DNA-binding domain"/>
    <property type="match status" value="1"/>
</dbReference>
<dbReference type="HOGENOM" id="CLU_039613_6_2_9"/>
<dbReference type="InterPro" id="IPR005119">
    <property type="entry name" value="LysR_subst-bd"/>
</dbReference>
<dbReference type="Gene3D" id="3.40.190.290">
    <property type="match status" value="1"/>
</dbReference>
<dbReference type="Pfam" id="PF03466">
    <property type="entry name" value="LysR_substrate"/>
    <property type="match status" value="1"/>
</dbReference>
<keyword evidence="3" id="KW-0238">DNA-binding</keyword>
<dbReference type="FunFam" id="1.10.10.10:FF:000001">
    <property type="entry name" value="LysR family transcriptional regulator"/>
    <property type="match status" value="1"/>
</dbReference>
<accession>A0A0B6ATR4</accession>
<dbReference type="CDD" id="cd08438">
    <property type="entry name" value="PBP2_CidR"/>
    <property type="match status" value="1"/>
</dbReference>
<protein>
    <submittedName>
        <fullName evidence="5">Bacterial regulatory helix-turn-helix, lysR family protein</fullName>
    </submittedName>
</protein>
<dbReference type="Pfam" id="PF00126">
    <property type="entry name" value="HTH_1"/>
    <property type="match status" value="1"/>
</dbReference>
<comment type="similarity">
    <text evidence="1">Belongs to the LysR transcriptional regulatory family.</text>
</comment>
<evidence type="ECO:0000313" key="6">
    <source>
        <dbReference type="Proteomes" id="UP000031829"/>
    </source>
</evidence>
<evidence type="ECO:0000256" key="4">
    <source>
        <dbReference type="ARBA" id="ARBA00023163"/>
    </source>
</evidence>
<dbReference type="SUPFAM" id="SSF46785">
    <property type="entry name" value="Winged helix' DNA-binding domain"/>
    <property type="match status" value="1"/>
</dbReference>
<dbReference type="AlphaFoldDB" id="A0A0B6ATR4"/>
<dbReference type="InterPro" id="IPR000847">
    <property type="entry name" value="LysR_HTH_N"/>
</dbReference>
<dbReference type="SUPFAM" id="SSF53850">
    <property type="entry name" value="Periplasmic binding protein-like II"/>
    <property type="match status" value="1"/>
</dbReference>
<organism evidence="5 6">
    <name type="scientific">Priestia megaterium (strain ATCC 14581 / DSM 32 / CCUG 1817 / JCM 2506 / NBRC 15308 / NCIMB 9376 / NCTC 10342 / NRRL B-14308 / VKM B-512 / Ford 19)</name>
    <name type="common">Bacillus megaterium</name>
    <dbReference type="NCBI Taxonomy" id="1348623"/>
    <lineage>
        <taxon>Bacteria</taxon>
        <taxon>Bacillati</taxon>
        <taxon>Bacillota</taxon>
        <taxon>Bacilli</taxon>
        <taxon>Bacillales</taxon>
        <taxon>Bacillaceae</taxon>
        <taxon>Priestia</taxon>
    </lineage>
</organism>
<gene>
    <name evidence="5" type="ORF">BG04_3601</name>
</gene>
<dbReference type="GO" id="GO:0005829">
    <property type="term" value="C:cytosol"/>
    <property type="evidence" value="ECO:0007669"/>
    <property type="project" value="TreeGrafter"/>
</dbReference>
<dbReference type="KEGG" id="bmeg:BG04_3601"/>
<dbReference type="EMBL" id="CP009920">
    <property type="protein sequence ID" value="AJI24532.1"/>
    <property type="molecule type" value="Genomic_DNA"/>
</dbReference>
<dbReference type="PANTHER" id="PTHR30419:SF8">
    <property type="entry name" value="NITROGEN ASSIMILATION TRANSCRIPTIONAL ACTIVATOR-RELATED"/>
    <property type="match status" value="1"/>
</dbReference>
<dbReference type="GO" id="GO:0003700">
    <property type="term" value="F:DNA-binding transcription factor activity"/>
    <property type="evidence" value="ECO:0007669"/>
    <property type="project" value="InterPro"/>
</dbReference>
<evidence type="ECO:0000256" key="2">
    <source>
        <dbReference type="ARBA" id="ARBA00023015"/>
    </source>
</evidence>
<dbReference type="GO" id="GO:0003677">
    <property type="term" value="F:DNA binding"/>
    <property type="evidence" value="ECO:0007669"/>
    <property type="project" value="UniProtKB-KW"/>
</dbReference>
<reference evidence="5 6" key="1">
    <citation type="journal article" date="2015" name="Genome Announc.">
        <title>Complete genome sequences for 35 biothreat assay-relevant bacillus species.</title>
        <authorList>
            <person name="Johnson S.L."/>
            <person name="Daligault H.E."/>
            <person name="Davenport K.W."/>
            <person name="Jaissle J."/>
            <person name="Frey K.G."/>
            <person name="Ladner J.T."/>
            <person name="Broomall S.M."/>
            <person name="Bishop-Lilly K.A."/>
            <person name="Bruce D.C."/>
            <person name="Gibbons H.S."/>
            <person name="Coyne S.R."/>
            <person name="Lo C.C."/>
            <person name="Meincke L."/>
            <person name="Munk A.C."/>
            <person name="Koroleva G.I."/>
            <person name="Rosenzweig C.N."/>
            <person name="Palacios G.F."/>
            <person name="Redden C.L."/>
            <person name="Minogue T.D."/>
            <person name="Chain P.S."/>
        </authorList>
    </citation>
    <scope>NUCLEOTIDE SEQUENCE [LARGE SCALE GENOMIC DNA]</scope>
    <source>
        <strain evidence="6">ATCC 14581 / DSM 32 / JCM 2506 / NBRC 15308 / NCIMB 9376 / NCTC 10342 / NRRL B-14308 / VKM B-512</strain>
    </source>
</reference>
<name>A0A0B6ATR4_PRIM2</name>
<dbReference type="PANTHER" id="PTHR30419">
    <property type="entry name" value="HTH-TYPE TRANSCRIPTIONAL REGULATOR YBHD"/>
    <property type="match status" value="1"/>
</dbReference>
<evidence type="ECO:0000256" key="1">
    <source>
        <dbReference type="ARBA" id="ARBA00009437"/>
    </source>
</evidence>
<sequence length="291" mass="33162">MDVRHLHYLTEVAKHKNFTRASEALHISQPSLSKMVKSLEEELGTPLFDRAGKQVQLTDAGIIVYEQAESILSSLRDLSDSLYDLMHLKRGTIKIGIPPIIGTLFFPTIIKAFREQYPEIHIQLVEYGAKKMQKFVEQGEVDVGVVLLPVDENMFFTTPLARETLQLVVHKSHPLAQHSTISLKELKDETLISFHEDFTMHEMVYNECLKNGFTPNIAFKSSQWDFIGELVAANLGIALFPYSLCEKLDLEHVKVINLENAIPWEIALIVKKDRYISYATQAFIDYIKSTV</sequence>
<dbReference type="InterPro" id="IPR036388">
    <property type="entry name" value="WH-like_DNA-bd_sf"/>
</dbReference>
<dbReference type="InterPro" id="IPR050950">
    <property type="entry name" value="HTH-type_LysR_regulators"/>
</dbReference>
<dbReference type="RefSeq" id="WP_016763413.1">
    <property type="nucleotide sequence ID" value="NZ_BCVB01000003.1"/>
</dbReference>
<dbReference type="Proteomes" id="UP000031829">
    <property type="component" value="Chromosome"/>
</dbReference>
<proteinExistence type="inferred from homology"/>